<evidence type="ECO:0000313" key="2">
    <source>
        <dbReference type="Proteomes" id="UP000238523"/>
    </source>
</evidence>
<accession>A0A2K9ZCD3</accession>
<name>A0A2K9ZCD3_RHILE</name>
<geneLocation type="plasmid" evidence="2">
    <name>prln1</name>
</geneLocation>
<reference evidence="1 2" key="1">
    <citation type="submission" date="2017-11" db="EMBL/GenBank/DDBJ databases">
        <title>Complete genome of Rhizobium leguminosarum Norway, an ineffective micro-symbiont.</title>
        <authorList>
            <person name="Hoffrichter A."/>
            <person name="Liang J."/>
            <person name="Brachmann A."/>
            <person name="Marin M."/>
        </authorList>
    </citation>
    <scope>NUCLEOTIDE SEQUENCE [LARGE SCALE GENOMIC DNA]</scope>
    <source>
        <strain evidence="1 2">Norway</strain>
        <plasmid evidence="2">prln1</plasmid>
    </source>
</reference>
<protein>
    <submittedName>
        <fullName evidence="1">Uncharacterized protein</fullName>
    </submittedName>
</protein>
<keyword evidence="1" id="KW-0614">Plasmid</keyword>
<organism evidence="1 2">
    <name type="scientific">Rhizobium leguminosarum</name>
    <dbReference type="NCBI Taxonomy" id="384"/>
    <lineage>
        <taxon>Bacteria</taxon>
        <taxon>Pseudomonadati</taxon>
        <taxon>Pseudomonadota</taxon>
        <taxon>Alphaproteobacteria</taxon>
        <taxon>Hyphomicrobiales</taxon>
        <taxon>Rhizobiaceae</taxon>
        <taxon>Rhizobium/Agrobacterium group</taxon>
        <taxon>Rhizobium</taxon>
    </lineage>
</organism>
<evidence type="ECO:0000313" key="1">
    <source>
        <dbReference type="EMBL" id="AUW45889.1"/>
    </source>
</evidence>
<dbReference type="EMBL" id="CP025013">
    <property type="protein sequence ID" value="AUW45889.1"/>
    <property type="molecule type" value="Genomic_DNA"/>
</dbReference>
<dbReference type="Proteomes" id="UP000238523">
    <property type="component" value="Plasmid pRLN1"/>
</dbReference>
<sequence length="42" mass="5164">MFIQETLAVLWLIVSCRDLYFNYKFRLKIVEIANIWEERDAL</sequence>
<gene>
    <name evidence="1" type="ORF">CUJ84_pRLN1000426</name>
</gene>
<dbReference type="AlphaFoldDB" id="A0A2K9ZCD3"/>
<proteinExistence type="predicted"/>